<sequence>MTSTQSAPTEEAVRQALTKVEDPEIRKPITDLGMVKGVSIGDGGAVEVGVYLTVQGCPMRETITQRVTDAVSAVDGVSSVQVELDVMSDEQRTELRRSLRGDAEEPRIPFAEPGSMTRVYCVASGKGGVGKSSVTVNLAASMADRGLSVGVVDADIYGHSVPRMLGAGGKPTQVEKMIMPPQSHGVKVISIGMFTPGNTPVVWRGPMLHRALQQFLSDVFWGDLDVLLLDLPPGTGDVALSTAQLIPNAEILVVTTPQQAAAEVAERAGAIAMQTRQRLAGVVENMSWMEMPDGQRMEVFGSGGGQIVADSLSRALGTEVPLLGQIPLDPRLRECSDAGEPLVLQDPDSPAGAALSDIAKRLGTRARGLAGKLLSVSPA</sequence>
<evidence type="ECO:0000313" key="12">
    <source>
        <dbReference type="Proteomes" id="UP000294744"/>
    </source>
</evidence>
<feature type="binding site" evidence="9">
    <location>
        <begin position="125"/>
        <end position="132"/>
    </location>
    <ligand>
        <name>ATP</name>
        <dbReference type="ChEBI" id="CHEBI:30616"/>
    </ligand>
</feature>
<evidence type="ECO:0000256" key="6">
    <source>
        <dbReference type="ARBA" id="ARBA00022840"/>
    </source>
</evidence>
<comment type="similarity">
    <text evidence="9">Belongs to the Mrp/NBP35 ATP-binding proteins family.</text>
</comment>
<evidence type="ECO:0000256" key="4">
    <source>
        <dbReference type="ARBA" id="ARBA00022741"/>
    </source>
</evidence>
<dbReference type="OrthoDB" id="9809679at2"/>
<dbReference type="PANTHER" id="PTHR42961:SF2">
    <property type="entry name" value="IRON-SULFUR PROTEIN NUBPL"/>
    <property type="match status" value="1"/>
</dbReference>
<comment type="caution">
    <text evidence="11">The sequence shown here is derived from an EMBL/GenBank/DDBJ whole genome shotgun (WGS) entry which is preliminary data.</text>
</comment>
<dbReference type="AlphaFoldDB" id="A0A4R4U7K3"/>
<dbReference type="EMBL" id="SMKV01000056">
    <property type="protein sequence ID" value="TDC87418.1"/>
    <property type="molecule type" value="Genomic_DNA"/>
</dbReference>
<dbReference type="InterPro" id="IPR044304">
    <property type="entry name" value="NUBPL-like"/>
</dbReference>
<proteinExistence type="inferred from homology"/>
<keyword evidence="12" id="KW-1185">Reference proteome</keyword>
<keyword evidence="8 9" id="KW-0411">Iron-sulfur</keyword>
<evidence type="ECO:0000313" key="11">
    <source>
        <dbReference type="EMBL" id="TDC87418.1"/>
    </source>
</evidence>
<dbReference type="PROSITE" id="PS01215">
    <property type="entry name" value="MRP"/>
    <property type="match status" value="1"/>
</dbReference>
<dbReference type="FunFam" id="3.40.50.300:FF:000304">
    <property type="entry name" value="Iron-sulfur cluster carrier protein"/>
    <property type="match status" value="1"/>
</dbReference>
<gene>
    <name evidence="11" type="ORF">E1161_25820</name>
</gene>
<dbReference type="HAMAP" id="MF_02040">
    <property type="entry name" value="Mrp_NBP35"/>
    <property type="match status" value="1"/>
</dbReference>
<reference evidence="11 12" key="1">
    <citation type="submission" date="2019-03" db="EMBL/GenBank/DDBJ databases">
        <title>Draft genome sequences of novel Actinobacteria.</title>
        <authorList>
            <person name="Sahin N."/>
            <person name="Ay H."/>
            <person name="Saygin H."/>
        </authorList>
    </citation>
    <scope>NUCLEOTIDE SEQUENCE [LARGE SCALE GENOMIC DNA]</scope>
    <source>
        <strain evidence="11 12">16K404</strain>
    </source>
</reference>
<comment type="function">
    <text evidence="9">Binds and transfers iron-sulfur (Fe-S) clusters to target apoproteins. Can hydrolyze ATP.</text>
</comment>
<dbReference type="SUPFAM" id="SSF52540">
    <property type="entry name" value="P-loop containing nucleoside triphosphate hydrolases"/>
    <property type="match status" value="1"/>
</dbReference>
<dbReference type="SUPFAM" id="SSF117916">
    <property type="entry name" value="Fe-S cluster assembly (FSCA) domain-like"/>
    <property type="match status" value="1"/>
</dbReference>
<feature type="domain" description="MIP18 family-like" evidence="10">
    <location>
        <begin position="10"/>
        <end position="82"/>
    </location>
</feature>
<dbReference type="GO" id="GO:0051539">
    <property type="term" value="F:4 iron, 4 sulfur cluster binding"/>
    <property type="evidence" value="ECO:0007669"/>
    <property type="project" value="TreeGrafter"/>
</dbReference>
<dbReference type="InterPro" id="IPR033756">
    <property type="entry name" value="YlxH/NBP35"/>
</dbReference>
<dbReference type="Gene3D" id="3.40.50.300">
    <property type="entry name" value="P-loop containing nucleotide triphosphate hydrolases"/>
    <property type="match status" value="1"/>
</dbReference>
<comment type="similarity">
    <text evidence="2">In the C-terminal section; belongs to the Mrp/NBP35 ATP-binding proteins family.</text>
</comment>
<comment type="similarity">
    <text evidence="1">In the N-terminal section; belongs to the MIP18 family.</text>
</comment>
<evidence type="ECO:0000256" key="7">
    <source>
        <dbReference type="ARBA" id="ARBA00023004"/>
    </source>
</evidence>
<evidence type="ECO:0000256" key="3">
    <source>
        <dbReference type="ARBA" id="ARBA00022723"/>
    </source>
</evidence>
<dbReference type="Pfam" id="PF01883">
    <property type="entry name" value="FeS_assembly_P"/>
    <property type="match status" value="1"/>
</dbReference>
<evidence type="ECO:0000256" key="1">
    <source>
        <dbReference type="ARBA" id="ARBA00007352"/>
    </source>
</evidence>
<dbReference type="PANTHER" id="PTHR42961">
    <property type="entry name" value="IRON-SULFUR PROTEIN NUBPL"/>
    <property type="match status" value="1"/>
</dbReference>
<dbReference type="InterPro" id="IPR000808">
    <property type="entry name" value="Mrp-like_CS"/>
</dbReference>
<evidence type="ECO:0000256" key="9">
    <source>
        <dbReference type="HAMAP-Rule" id="MF_02040"/>
    </source>
</evidence>
<dbReference type="GO" id="GO:0016226">
    <property type="term" value="P:iron-sulfur cluster assembly"/>
    <property type="evidence" value="ECO:0007669"/>
    <property type="project" value="InterPro"/>
</dbReference>
<organism evidence="11 12">
    <name type="scientific">Saccharopolyspora aridisoli</name>
    <dbReference type="NCBI Taxonomy" id="2530385"/>
    <lineage>
        <taxon>Bacteria</taxon>
        <taxon>Bacillati</taxon>
        <taxon>Actinomycetota</taxon>
        <taxon>Actinomycetes</taxon>
        <taxon>Pseudonocardiales</taxon>
        <taxon>Pseudonocardiaceae</taxon>
        <taxon>Saccharopolyspora</taxon>
    </lineage>
</organism>
<evidence type="ECO:0000256" key="8">
    <source>
        <dbReference type="ARBA" id="ARBA00023014"/>
    </source>
</evidence>
<keyword evidence="3 9" id="KW-0479">Metal-binding</keyword>
<dbReference type="Proteomes" id="UP000294744">
    <property type="component" value="Unassembled WGS sequence"/>
</dbReference>
<dbReference type="GO" id="GO:0140663">
    <property type="term" value="F:ATP-dependent FeS chaperone activity"/>
    <property type="evidence" value="ECO:0007669"/>
    <property type="project" value="InterPro"/>
</dbReference>
<keyword evidence="6 9" id="KW-0067">ATP-binding</keyword>
<dbReference type="InterPro" id="IPR019591">
    <property type="entry name" value="Mrp/NBP35_ATP-bd"/>
</dbReference>
<dbReference type="GO" id="GO:0016887">
    <property type="term" value="F:ATP hydrolysis activity"/>
    <property type="evidence" value="ECO:0007669"/>
    <property type="project" value="UniProtKB-UniRule"/>
</dbReference>
<dbReference type="CDD" id="cd02037">
    <property type="entry name" value="Mrp_NBP35"/>
    <property type="match status" value="1"/>
</dbReference>
<protein>
    <recommendedName>
        <fullName evidence="9">Iron-sulfur cluster carrier protein</fullName>
    </recommendedName>
</protein>
<keyword evidence="7 9" id="KW-0408">Iron</keyword>
<dbReference type="GO" id="GO:0046872">
    <property type="term" value="F:metal ion binding"/>
    <property type="evidence" value="ECO:0007669"/>
    <property type="project" value="UniProtKB-KW"/>
</dbReference>
<dbReference type="InterPro" id="IPR034904">
    <property type="entry name" value="FSCA_dom_sf"/>
</dbReference>
<evidence type="ECO:0000259" key="10">
    <source>
        <dbReference type="Pfam" id="PF01883"/>
    </source>
</evidence>
<name>A0A4R4U7K3_9PSEU</name>
<dbReference type="Gene3D" id="3.30.300.130">
    <property type="entry name" value="Fe-S cluster assembly (FSCA)"/>
    <property type="match status" value="1"/>
</dbReference>
<keyword evidence="4 9" id="KW-0547">Nucleotide-binding</keyword>
<comment type="subunit">
    <text evidence="9">Homodimer.</text>
</comment>
<evidence type="ECO:0000256" key="5">
    <source>
        <dbReference type="ARBA" id="ARBA00022801"/>
    </source>
</evidence>
<dbReference type="RefSeq" id="WP_132627335.1">
    <property type="nucleotide sequence ID" value="NZ_SMKV01000056.1"/>
</dbReference>
<dbReference type="Pfam" id="PF10609">
    <property type="entry name" value="ParA"/>
    <property type="match status" value="1"/>
</dbReference>
<evidence type="ECO:0000256" key="2">
    <source>
        <dbReference type="ARBA" id="ARBA00008205"/>
    </source>
</evidence>
<dbReference type="InterPro" id="IPR027417">
    <property type="entry name" value="P-loop_NTPase"/>
</dbReference>
<accession>A0A4R4U7K3</accession>
<dbReference type="GO" id="GO:0005524">
    <property type="term" value="F:ATP binding"/>
    <property type="evidence" value="ECO:0007669"/>
    <property type="project" value="UniProtKB-UniRule"/>
</dbReference>
<dbReference type="InterPro" id="IPR002744">
    <property type="entry name" value="MIP18-like"/>
</dbReference>
<keyword evidence="5 9" id="KW-0378">Hydrolase</keyword>